<dbReference type="RefSeq" id="WP_379288018.1">
    <property type="nucleotide sequence ID" value="NZ_JBHTIU010000031.1"/>
</dbReference>
<organism evidence="4 5">
    <name type="scientific">Paenibacillus residui</name>
    <dbReference type="NCBI Taxonomy" id="629724"/>
    <lineage>
        <taxon>Bacteria</taxon>
        <taxon>Bacillati</taxon>
        <taxon>Bacillota</taxon>
        <taxon>Bacilli</taxon>
        <taxon>Bacillales</taxon>
        <taxon>Paenibacillaceae</taxon>
        <taxon>Paenibacillus</taxon>
    </lineage>
</organism>
<dbReference type="Gene3D" id="1.20.1260.10">
    <property type="match status" value="1"/>
</dbReference>
<evidence type="ECO:0000259" key="3">
    <source>
        <dbReference type="Pfam" id="PF00210"/>
    </source>
</evidence>
<dbReference type="PROSITE" id="PS00818">
    <property type="entry name" value="DPS_1"/>
    <property type="match status" value="1"/>
</dbReference>
<dbReference type="PRINTS" id="PR01346">
    <property type="entry name" value="HELNAPAPROT"/>
</dbReference>
<evidence type="ECO:0000256" key="1">
    <source>
        <dbReference type="ARBA" id="ARBA00009497"/>
    </source>
</evidence>
<dbReference type="InterPro" id="IPR012347">
    <property type="entry name" value="Ferritin-like"/>
</dbReference>
<dbReference type="PANTHER" id="PTHR42932">
    <property type="entry name" value="GENERAL STRESS PROTEIN 20U"/>
    <property type="match status" value="1"/>
</dbReference>
<comment type="similarity">
    <text evidence="1 2">Belongs to the Dps family.</text>
</comment>
<evidence type="ECO:0000313" key="4">
    <source>
        <dbReference type="EMBL" id="MFD0869591.1"/>
    </source>
</evidence>
<protein>
    <submittedName>
        <fullName evidence="4">Dps family protein</fullName>
    </submittedName>
</protein>
<proteinExistence type="inferred from homology"/>
<keyword evidence="5" id="KW-1185">Reference proteome</keyword>
<evidence type="ECO:0000313" key="5">
    <source>
        <dbReference type="Proteomes" id="UP001597120"/>
    </source>
</evidence>
<dbReference type="InterPro" id="IPR002177">
    <property type="entry name" value="DPS_DNA-bd"/>
</dbReference>
<dbReference type="InterPro" id="IPR023188">
    <property type="entry name" value="DPS_DNA-bd_CS"/>
</dbReference>
<dbReference type="Proteomes" id="UP001597120">
    <property type="component" value="Unassembled WGS sequence"/>
</dbReference>
<dbReference type="PROSITE" id="PS00819">
    <property type="entry name" value="DPS_2"/>
    <property type="match status" value="1"/>
</dbReference>
<dbReference type="EMBL" id="JBHTIU010000031">
    <property type="protein sequence ID" value="MFD0869591.1"/>
    <property type="molecule type" value="Genomic_DNA"/>
</dbReference>
<sequence>MPKTMTSVTTVLNQQVANWSVMYMKLHNYHWYITGDHFFTLHVKLEELYDEAAQYLDDLAERLLSLGKRPVATLKESLELSSIKEATGSESPTDMIRTVSQDFATMINELQEGIKAAEEEGDEPSGDMMIAIQGSLQKHKWMLDAFLK</sequence>
<dbReference type="PANTHER" id="PTHR42932:SF1">
    <property type="entry name" value="GENERAL STRESS PROTEIN 20U"/>
    <property type="match status" value="1"/>
</dbReference>
<comment type="caution">
    <text evidence="4">The sequence shown here is derived from an EMBL/GenBank/DDBJ whole genome shotgun (WGS) entry which is preliminary data.</text>
</comment>
<dbReference type="InterPro" id="IPR008331">
    <property type="entry name" value="Ferritin_DPS_dom"/>
</dbReference>
<dbReference type="CDD" id="cd01043">
    <property type="entry name" value="DPS"/>
    <property type="match status" value="1"/>
</dbReference>
<reference evidence="5" key="1">
    <citation type="journal article" date="2019" name="Int. J. Syst. Evol. Microbiol.">
        <title>The Global Catalogue of Microorganisms (GCM) 10K type strain sequencing project: providing services to taxonomists for standard genome sequencing and annotation.</title>
        <authorList>
            <consortium name="The Broad Institute Genomics Platform"/>
            <consortium name="The Broad Institute Genome Sequencing Center for Infectious Disease"/>
            <person name="Wu L."/>
            <person name="Ma J."/>
        </authorList>
    </citation>
    <scope>NUCLEOTIDE SEQUENCE [LARGE SCALE GENOMIC DNA]</scope>
    <source>
        <strain evidence="5">CCUG 57263</strain>
    </source>
</reference>
<dbReference type="SUPFAM" id="SSF47240">
    <property type="entry name" value="Ferritin-like"/>
    <property type="match status" value="1"/>
</dbReference>
<feature type="domain" description="Ferritin/DPS" evidence="3">
    <location>
        <begin position="12"/>
        <end position="147"/>
    </location>
</feature>
<name>A0ABW3D9E2_9BACL</name>
<dbReference type="InterPro" id="IPR009078">
    <property type="entry name" value="Ferritin-like_SF"/>
</dbReference>
<evidence type="ECO:0000256" key="2">
    <source>
        <dbReference type="RuleBase" id="RU003875"/>
    </source>
</evidence>
<gene>
    <name evidence="4" type="ORF">ACFQ03_10550</name>
</gene>
<dbReference type="PIRSF" id="PIRSF005900">
    <property type="entry name" value="Dps"/>
    <property type="match status" value="1"/>
</dbReference>
<dbReference type="Pfam" id="PF00210">
    <property type="entry name" value="Ferritin"/>
    <property type="match status" value="1"/>
</dbReference>
<accession>A0ABW3D9E2</accession>